<feature type="domain" description="Aldehyde oxidase/xanthine dehydrogenase a/b hammerhead" evidence="2">
    <location>
        <begin position="22"/>
        <end position="127"/>
    </location>
</feature>
<dbReference type="AlphaFoldDB" id="A0A160VAY6"/>
<dbReference type="Gene3D" id="3.90.1170.50">
    <property type="entry name" value="Aldehyde oxidase/xanthine dehydrogenase, a/b hammerhead"/>
    <property type="match status" value="1"/>
</dbReference>
<dbReference type="Pfam" id="PF02738">
    <property type="entry name" value="MoCoBD_1"/>
    <property type="match status" value="1"/>
</dbReference>
<dbReference type="SUPFAM" id="SSF56003">
    <property type="entry name" value="Molybdenum cofactor-binding domain"/>
    <property type="match status" value="1"/>
</dbReference>
<dbReference type="InterPro" id="IPR037165">
    <property type="entry name" value="AldOxase/xan_DH_Mopterin-bd_sf"/>
</dbReference>
<dbReference type="Pfam" id="PF01315">
    <property type="entry name" value="Ald_Xan_dh_C"/>
    <property type="match status" value="1"/>
</dbReference>
<dbReference type="PANTHER" id="PTHR11908:SF157">
    <property type="entry name" value="XANTHINE DEHYDROGENASE SUBUNIT D-RELATED"/>
    <property type="match status" value="1"/>
</dbReference>
<gene>
    <name evidence="3" type="ORF">MGWOODY_Clf1965</name>
</gene>
<evidence type="ECO:0000259" key="2">
    <source>
        <dbReference type="SMART" id="SM01008"/>
    </source>
</evidence>
<keyword evidence="3" id="KW-0560">Oxidoreductase</keyword>
<feature type="region of interest" description="Disordered" evidence="1">
    <location>
        <begin position="1"/>
        <end position="20"/>
    </location>
</feature>
<evidence type="ECO:0000256" key="1">
    <source>
        <dbReference type="SAM" id="MobiDB-lite"/>
    </source>
</evidence>
<dbReference type="InterPro" id="IPR016208">
    <property type="entry name" value="Ald_Oxase/xanthine_DH-like"/>
</dbReference>
<dbReference type="SMART" id="SM01008">
    <property type="entry name" value="Ald_Xan_dh_C"/>
    <property type="match status" value="1"/>
</dbReference>
<dbReference type="GO" id="GO:0004854">
    <property type="term" value="F:xanthine dehydrogenase activity"/>
    <property type="evidence" value="ECO:0007669"/>
    <property type="project" value="UniProtKB-EC"/>
</dbReference>
<dbReference type="EC" id="1.17.1.4" evidence="3"/>
<dbReference type="Gene3D" id="3.30.365.10">
    <property type="entry name" value="Aldehyde oxidase/xanthine dehydrogenase, molybdopterin binding domain"/>
    <property type="match status" value="4"/>
</dbReference>
<proteinExistence type="predicted"/>
<dbReference type="InterPro" id="IPR000674">
    <property type="entry name" value="Ald_Oxase/Xan_DH_a/b"/>
</dbReference>
<organism evidence="3">
    <name type="scientific">hydrothermal vent metagenome</name>
    <dbReference type="NCBI Taxonomy" id="652676"/>
    <lineage>
        <taxon>unclassified sequences</taxon>
        <taxon>metagenomes</taxon>
        <taxon>ecological metagenomes</taxon>
    </lineage>
</organism>
<dbReference type="SUPFAM" id="SSF54665">
    <property type="entry name" value="CO dehydrogenase molybdoprotein N-domain-like"/>
    <property type="match status" value="1"/>
</dbReference>
<dbReference type="InterPro" id="IPR036856">
    <property type="entry name" value="Ald_Oxase/Xan_DH_a/b_sf"/>
</dbReference>
<dbReference type="Pfam" id="PF20256">
    <property type="entry name" value="MoCoBD_2"/>
    <property type="match status" value="1"/>
</dbReference>
<protein>
    <submittedName>
        <fullName evidence="3">Xanthine dehydrogenase, molybdenum binding subunit</fullName>
        <ecNumber evidence="3">1.17.1.4</ecNumber>
    </submittedName>
</protein>
<dbReference type="InterPro" id="IPR046867">
    <property type="entry name" value="AldOxase/xan_DH_MoCoBD2"/>
</dbReference>
<dbReference type="InterPro" id="IPR008274">
    <property type="entry name" value="AldOxase/xan_DH_MoCoBD1"/>
</dbReference>
<evidence type="ECO:0000313" key="3">
    <source>
        <dbReference type="EMBL" id="CUV03322.1"/>
    </source>
</evidence>
<dbReference type="EMBL" id="FAXA01000390">
    <property type="protein sequence ID" value="CUV03322.1"/>
    <property type="molecule type" value="Genomic_DNA"/>
</dbReference>
<accession>A0A160VAY6</accession>
<dbReference type="GO" id="GO:0005506">
    <property type="term" value="F:iron ion binding"/>
    <property type="evidence" value="ECO:0007669"/>
    <property type="project" value="InterPro"/>
</dbReference>
<reference evidence="3" key="1">
    <citation type="submission" date="2015-10" db="EMBL/GenBank/DDBJ databases">
        <authorList>
            <person name="Gilbert D.G."/>
        </authorList>
    </citation>
    <scope>NUCLEOTIDE SEQUENCE</scope>
</reference>
<dbReference type="PANTHER" id="PTHR11908">
    <property type="entry name" value="XANTHINE DEHYDROGENASE"/>
    <property type="match status" value="1"/>
</dbReference>
<name>A0A160VAY6_9ZZZZ</name>
<sequence length="744" mass="79308">MAATATAIGQSITRGEGPDKVSGKAIYAADISLPGMLWGRVLRSPYPYARIVSVDTSQAEALPGVHAVVTGQDIPDAKIGRRMVDMPILAQGVVRFVGEKVAAVAADDEDIADEALLLIDVVYEQLDPVYDAEEAMSDDAPDLHPEMESYPGLPQPPSGIKNTFAHITWEKGNIEQGFKESDLIFEHSFSAQLMHQAYIEPHACVVSAEESGQVQIWANNKDPYMLRDQLASAWGVTAESIVLHPSTIGGDFGGKGSFMDVPLCYYLSKRSGRPVKMVMDYIQELMAGNPRHPAVMTIKTGVMKDGTIKARQASAVFDSGAYAAFKPTVYLRGADHLCGVYKVPHARIDSYTVYTNNVPRGHMRSPAKPQVVFAVESHMDIIAQELGLDAYEFRLKNVMREGDASPVGHHWQQIKAVETLEAAAKAAGITGSESAALSPNTGRGMAMTDLVQGTGQFAAKIGLTDEGNPQLHMAFWDTGTGSHTVLRQMVAEELTLDTSDVEIVLENTANMPYSSGSGGSRVTYTAGQAVVGAARELRAKLVEAASPLLDAPEDQVSMQNGLLVAAGRTITIAEVIARTDGEELTGQTSVTSETPELTSFCTQVAEVHVDTETGEITVNKIVTAHDIGAILNPLNHQGQVEGGLIQGLGYALMEKLELEDGHISTLSFGDYKIPTSADVPVMETVLVQGDAGPAPYESKGIGESSNIPVAGAIANAVFDAVGVRITDLPVTAEKVLAGLRELGK</sequence>